<evidence type="ECO:0000256" key="1">
    <source>
        <dbReference type="ARBA" id="ARBA00004123"/>
    </source>
</evidence>
<keyword evidence="4" id="KW-0067">ATP-binding</keyword>
<dbReference type="EMBL" id="JH687560">
    <property type="protein sequence ID" value="EIN03673.1"/>
    <property type="molecule type" value="Genomic_DNA"/>
</dbReference>
<dbReference type="InterPro" id="IPR020588">
    <property type="entry name" value="RecA_ATP-bd"/>
</dbReference>
<feature type="compositionally biased region" description="Low complexity" evidence="7">
    <location>
        <begin position="476"/>
        <end position="486"/>
    </location>
</feature>
<feature type="compositionally biased region" description="Acidic residues" evidence="7">
    <location>
        <begin position="491"/>
        <end position="502"/>
    </location>
</feature>
<dbReference type="CDD" id="cd19491">
    <property type="entry name" value="XRCC3"/>
    <property type="match status" value="1"/>
</dbReference>
<gene>
    <name evidence="9" type="ORF">PUNSTDRAFT_93883</name>
</gene>
<dbReference type="Gene3D" id="3.40.50.300">
    <property type="entry name" value="P-loop containing nucleotide triphosphate hydrolases"/>
    <property type="match status" value="1"/>
</dbReference>
<dbReference type="OMA" id="CRVHISE"/>
<organism evidence="9 10">
    <name type="scientific">Punctularia strigosozonata (strain HHB-11173)</name>
    <name type="common">White-rot fungus</name>
    <dbReference type="NCBI Taxonomy" id="741275"/>
    <lineage>
        <taxon>Eukaryota</taxon>
        <taxon>Fungi</taxon>
        <taxon>Dikarya</taxon>
        <taxon>Basidiomycota</taxon>
        <taxon>Agaricomycotina</taxon>
        <taxon>Agaricomycetes</taxon>
        <taxon>Corticiales</taxon>
        <taxon>Punctulariaceae</taxon>
        <taxon>Punctularia</taxon>
    </lineage>
</organism>
<evidence type="ECO:0000256" key="5">
    <source>
        <dbReference type="ARBA" id="ARBA00023204"/>
    </source>
</evidence>
<evidence type="ECO:0000313" key="10">
    <source>
        <dbReference type="Proteomes" id="UP000054196"/>
    </source>
</evidence>
<dbReference type="HOGENOM" id="CLU_044372_1_0_1"/>
<accession>R7S0A5</accession>
<dbReference type="PANTHER" id="PTHR46487:SF1">
    <property type="entry name" value="DNA REPAIR PROTEIN XRCC3"/>
    <property type="match status" value="1"/>
</dbReference>
<keyword evidence="3" id="KW-0227">DNA damage</keyword>
<evidence type="ECO:0000256" key="6">
    <source>
        <dbReference type="ARBA" id="ARBA00023242"/>
    </source>
</evidence>
<evidence type="ECO:0000259" key="8">
    <source>
        <dbReference type="PROSITE" id="PS50162"/>
    </source>
</evidence>
<name>R7S0A5_PUNST</name>
<sequence length="534" mass="58184">MEDRHHALDTLKCLTVPQRAMLRKGNFKTVPDVLCPPPSDVAKRCRVHISEVNRALDAICTELRRPTHPLQDAFDDAVSGTITTADDALDALLGGGIQTGMMWDVSGESAAGKTQLALQLSLAVQFPPEMGGLSGSSCYITTRSRLPTTRLLEIAQNHPRLDPNICGLADIHTLHTPTPPMLQHVLDVVLPRFVNQISDRSGARPVRLVVIDTLTELFHSETRTTSHWLFERSKIISALSASLHALASQRGLAIVVLNEVTDVFDRDDLPPSREAGADVLYREQSRWFGRANSMPGEDRKQADLGLVWTNQVNARLMLSRTGRRRHLDEDEVRALKRRRLNGDDANSDTEPDDANSLLQDGEPTVIRRLTIVFSAVARPGSVDYVVTRGGISCFRDASSTNAPAPAKAPTFQLASPGALSAPAGTPALQPADVALPPSSSAPRSDPEPNPLGPDTDPFRQTERGEMLPPSDDVPILDSDAALGDADAAPKEDDDEDMYWGDEDGDMEKLYNLIDDASFDVNVIPSSIDAENPWF</sequence>
<dbReference type="GO" id="GO:0000722">
    <property type="term" value="P:telomere maintenance via recombination"/>
    <property type="evidence" value="ECO:0007669"/>
    <property type="project" value="TreeGrafter"/>
</dbReference>
<evidence type="ECO:0000313" key="9">
    <source>
        <dbReference type="EMBL" id="EIN03673.1"/>
    </source>
</evidence>
<dbReference type="OrthoDB" id="1861185at2759"/>
<dbReference type="Proteomes" id="UP000054196">
    <property type="component" value="Unassembled WGS sequence"/>
</dbReference>
<keyword evidence="6" id="KW-0539">Nucleus</keyword>
<dbReference type="InterPro" id="IPR047348">
    <property type="entry name" value="XRCC3-like_C"/>
</dbReference>
<proteinExistence type="predicted"/>
<keyword evidence="9" id="KW-0378">Hydrolase</keyword>
<feature type="compositionally biased region" description="Basic and acidic residues" evidence="7">
    <location>
        <begin position="456"/>
        <end position="465"/>
    </location>
</feature>
<feature type="domain" description="RecA family profile 1" evidence="8">
    <location>
        <begin position="78"/>
        <end position="260"/>
    </location>
</feature>
<dbReference type="GO" id="GO:0090656">
    <property type="term" value="P:t-circle formation"/>
    <property type="evidence" value="ECO:0007669"/>
    <property type="project" value="TreeGrafter"/>
</dbReference>
<feature type="region of interest" description="Disordered" evidence="7">
    <location>
        <begin position="417"/>
        <end position="502"/>
    </location>
</feature>
<keyword evidence="10" id="KW-1185">Reference proteome</keyword>
<dbReference type="InterPro" id="IPR013632">
    <property type="entry name" value="Rad51_C"/>
</dbReference>
<dbReference type="InterPro" id="IPR027417">
    <property type="entry name" value="P-loop_NTPase"/>
</dbReference>
<dbReference type="GO" id="GO:0033065">
    <property type="term" value="C:Rad51C-XRCC3 complex"/>
    <property type="evidence" value="ECO:0007669"/>
    <property type="project" value="TreeGrafter"/>
</dbReference>
<evidence type="ECO:0000256" key="7">
    <source>
        <dbReference type="SAM" id="MobiDB-lite"/>
    </source>
</evidence>
<dbReference type="GO" id="GO:0071140">
    <property type="term" value="P:resolution of mitotic recombination intermediates"/>
    <property type="evidence" value="ECO:0007669"/>
    <property type="project" value="TreeGrafter"/>
</dbReference>
<comment type="subcellular location">
    <subcellularLocation>
        <location evidence="1">Nucleus</location>
    </subcellularLocation>
</comment>
<dbReference type="GO" id="GO:0061982">
    <property type="term" value="P:meiosis I cell cycle process"/>
    <property type="evidence" value="ECO:0007669"/>
    <property type="project" value="UniProtKB-ARBA"/>
</dbReference>
<dbReference type="KEGG" id="psq:PUNSTDRAFT_93883"/>
<dbReference type="PANTHER" id="PTHR46487">
    <property type="entry name" value="DNA REPAIR PROTEIN XRCC3"/>
    <property type="match status" value="1"/>
</dbReference>
<protein>
    <submittedName>
        <fullName evidence="9">p-loop containing nucleoside triphosphate hydrolase protein</fullName>
    </submittedName>
</protein>
<dbReference type="GO" id="GO:0140664">
    <property type="term" value="F:ATP-dependent DNA damage sensor activity"/>
    <property type="evidence" value="ECO:0007669"/>
    <property type="project" value="InterPro"/>
</dbReference>
<dbReference type="GO" id="GO:0005657">
    <property type="term" value="C:replication fork"/>
    <property type="evidence" value="ECO:0007669"/>
    <property type="project" value="TreeGrafter"/>
</dbReference>
<keyword evidence="5" id="KW-0234">DNA repair</keyword>
<dbReference type="PROSITE" id="PS50162">
    <property type="entry name" value="RECA_2"/>
    <property type="match status" value="1"/>
</dbReference>
<dbReference type="GO" id="GO:0045003">
    <property type="term" value="P:double-strand break repair via synthesis-dependent strand annealing"/>
    <property type="evidence" value="ECO:0007669"/>
    <property type="project" value="TreeGrafter"/>
</dbReference>
<evidence type="ECO:0000256" key="3">
    <source>
        <dbReference type="ARBA" id="ARBA00022763"/>
    </source>
</evidence>
<dbReference type="GO" id="GO:0005524">
    <property type="term" value="F:ATP binding"/>
    <property type="evidence" value="ECO:0007669"/>
    <property type="project" value="UniProtKB-KW"/>
</dbReference>
<reference evidence="10" key="1">
    <citation type="journal article" date="2012" name="Science">
        <title>The Paleozoic origin of enzymatic lignin decomposition reconstructed from 31 fungal genomes.</title>
        <authorList>
            <person name="Floudas D."/>
            <person name="Binder M."/>
            <person name="Riley R."/>
            <person name="Barry K."/>
            <person name="Blanchette R.A."/>
            <person name="Henrissat B."/>
            <person name="Martinez A.T."/>
            <person name="Otillar R."/>
            <person name="Spatafora J.W."/>
            <person name="Yadav J.S."/>
            <person name="Aerts A."/>
            <person name="Benoit I."/>
            <person name="Boyd A."/>
            <person name="Carlson A."/>
            <person name="Copeland A."/>
            <person name="Coutinho P.M."/>
            <person name="de Vries R.P."/>
            <person name="Ferreira P."/>
            <person name="Findley K."/>
            <person name="Foster B."/>
            <person name="Gaskell J."/>
            <person name="Glotzer D."/>
            <person name="Gorecki P."/>
            <person name="Heitman J."/>
            <person name="Hesse C."/>
            <person name="Hori C."/>
            <person name="Igarashi K."/>
            <person name="Jurgens J.A."/>
            <person name="Kallen N."/>
            <person name="Kersten P."/>
            <person name="Kohler A."/>
            <person name="Kuees U."/>
            <person name="Kumar T.K.A."/>
            <person name="Kuo A."/>
            <person name="LaButti K."/>
            <person name="Larrondo L.F."/>
            <person name="Lindquist E."/>
            <person name="Ling A."/>
            <person name="Lombard V."/>
            <person name="Lucas S."/>
            <person name="Lundell T."/>
            <person name="Martin R."/>
            <person name="McLaughlin D.J."/>
            <person name="Morgenstern I."/>
            <person name="Morin E."/>
            <person name="Murat C."/>
            <person name="Nagy L.G."/>
            <person name="Nolan M."/>
            <person name="Ohm R.A."/>
            <person name="Patyshakuliyeva A."/>
            <person name="Rokas A."/>
            <person name="Ruiz-Duenas F.J."/>
            <person name="Sabat G."/>
            <person name="Salamov A."/>
            <person name="Samejima M."/>
            <person name="Schmutz J."/>
            <person name="Slot J.C."/>
            <person name="St John F."/>
            <person name="Stenlid J."/>
            <person name="Sun H."/>
            <person name="Sun S."/>
            <person name="Syed K."/>
            <person name="Tsang A."/>
            <person name="Wiebenga A."/>
            <person name="Young D."/>
            <person name="Pisabarro A."/>
            <person name="Eastwood D.C."/>
            <person name="Martin F."/>
            <person name="Cullen D."/>
            <person name="Grigoriev I.V."/>
            <person name="Hibbett D.S."/>
        </authorList>
    </citation>
    <scope>NUCLEOTIDE SEQUENCE [LARGE SCALE GENOMIC DNA]</scope>
    <source>
        <strain evidence="10">HHB-11173 SS5</strain>
    </source>
</reference>
<dbReference type="GeneID" id="18886583"/>
<dbReference type="AlphaFoldDB" id="R7S0A5"/>
<dbReference type="eggNOG" id="KOG1564">
    <property type="taxonomic scope" value="Eukaryota"/>
</dbReference>
<dbReference type="GO" id="GO:0016787">
    <property type="term" value="F:hydrolase activity"/>
    <property type="evidence" value="ECO:0007669"/>
    <property type="project" value="UniProtKB-KW"/>
</dbReference>
<dbReference type="GO" id="GO:0000400">
    <property type="term" value="F:four-way junction DNA binding"/>
    <property type="evidence" value="ECO:0007669"/>
    <property type="project" value="TreeGrafter"/>
</dbReference>
<evidence type="ECO:0000256" key="4">
    <source>
        <dbReference type="ARBA" id="ARBA00022840"/>
    </source>
</evidence>
<evidence type="ECO:0000256" key="2">
    <source>
        <dbReference type="ARBA" id="ARBA00022741"/>
    </source>
</evidence>
<dbReference type="SUPFAM" id="SSF52540">
    <property type="entry name" value="P-loop containing nucleoside triphosphate hydrolases"/>
    <property type="match status" value="1"/>
</dbReference>
<dbReference type="RefSeq" id="XP_007389160.1">
    <property type="nucleotide sequence ID" value="XM_007389098.1"/>
</dbReference>
<keyword evidence="2" id="KW-0547">Nucleotide-binding</keyword>
<dbReference type="Pfam" id="PF08423">
    <property type="entry name" value="Rad51"/>
    <property type="match status" value="1"/>
</dbReference>
<feature type="region of interest" description="Disordered" evidence="7">
    <location>
        <begin position="338"/>
        <end position="361"/>
    </location>
</feature>